<name>A0A8J1TJ67_OWEFU</name>
<feature type="chain" id="PRO_5043972229" evidence="2">
    <location>
        <begin position="20"/>
        <end position="408"/>
    </location>
</feature>
<evidence type="ECO:0000313" key="3">
    <source>
        <dbReference type="EMBL" id="CAH1777745.1"/>
    </source>
</evidence>
<evidence type="ECO:0000313" key="4">
    <source>
        <dbReference type="Proteomes" id="UP000749559"/>
    </source>
</evidence>
<dbReference type="AlphaFoldDB" id="A0A8J1TJ67"/>
<gene>
    <name evidence="3" type="ORF">OFUS_LOCUS4745</name>
</gene>
<comment type="caution">
    <text evidence="3">The sequence shown here is derived from an EMBL/GenBank/DDBJ whole genome shotgun (WGS) entry which is preliminary data.</text>
</comment>
<dbReference type="EMBL" id="CAIIXF020000002">
    <property type="protein sequence ID" value="CAH1777745.1"/>
    <property type="molecule type" value="Genomic_DNA"/>
</dbReference>
<dbReference type="Proteomes" id="UP000749559">
    <property type="component" value="Unassembled WGS sequence"/>
</dbReference>
<accession>A0A8J1TJ67</accession>
<organism evidence="3 4">
    <name type="scientific">Owenia fusiformis</name>
    <name type="common">Polychaete worm</name>
    <dbReference type="NCBI Taxonomy" id="6347"/>
    <lineage>
        <taxon>Eukaryota</taxon>
        <taxon>Metazoa</taxon>
        <taxon>Spiralia</taxon>
        <taxon>Lophotrochozoa</taxon>
        <taxon>Annelida</taxon>
        <taxon>Polychaeta</taxon>
        <taxon>Sedentaria</taxon>
        <taxon>Canalipalpata</taxon>
        <taxon>Sabellida</taxon>
        <taxon>Oweniida</taxon>
        <taxon>Oweniidae</taxon>
        <taxon>Owenia</taxon>
    </lineage>
</organism>
<keyword evidence="4" id="KW-1185">Reference proteome</keyword>
<dbReference type="OrthoDB" id="409374at2759"/>
<feature type="region of interest" description="Disordered" evidence="1">
    <location>
        <begin position="22"/>
        <end position="50"/>
    </location>
</feature>
<feature type="compositionally biased region" description="Acidic residues" evidence="1">
    <location>
        <begin position="24"/>
        <end position="47"/>
    </location>
</feature>
<proteinExistence type="predicted"/>
<feature type="signal peptide" evidence="2">
    <location>
        <begin position="1"/>
        <end position="19"/>
    </location>
</feature>
<evidence type="ECO:0000256" key="1">
    <source>
        <dbReference type="SAM" id="MobiDB-lite"/>
    </source>
</evidence>
<protein>
    <submittedName>
        <fullName evidence="3">Uncharacterized protein</fullName>
    </submittedName>
</protein>
<keyword evidence="2" id="KW-0732">Signal</keyword>
<evidence type="ECO:0000256" key="2">
    <source>
        <dbReference type="SAM" id="SignalP"/>
    </source>
</evidence>
<sequence>MKYLIPVLILFVVVVATAASDTTTESDDDITTESDDDITTESDDDITTESVTDATTELVTNATTELVTNATTESVTDTTTELVTDTTTESVTVMTTENIVYLNPFSGFDITTKFPYCTRDANCGPGAKCMKAHDSCPDNTKICLCEYGRTLFNGRCVPAVINGAPCKQKTNATTGVTTSDCDTRRGLQCGPSGVCQCVSPYSSKRDKEGVTRCLKAKISEACSSNDDCGDYLACSDNKCICPDSYFEDEKVEYGCVPGRIDDKCGASNEYKACDAANGYICDGSSSDSKCKCDTGQYDQTLTVSRHRYDSMNRTVRACTSIPNVGSGCTVDFLTTGVDTKSCEEADEVCILCPPQPGSRIAVGTCVKNEDPPNEAGAGSIRVSTTVVAMAAIMVAMVILPKAEATARS</sequence>
<reference evidence="3" key="1">
    <citation type="submission" date="2022-03" db="EMBL/GenBank/DDBJ databases">
        <authorList>
            <person name="Martin C."/>
        </authorList>
    </citation>
    <scope>NUCLEOTIDE SEQUENCE</scope>
</reference>